<gene>
    <name evidence="2" type="ORF">LTR77_007657</name>
</gene>
<dbReference type="PANTHER" id="PTHR13847">
    <property type="entry name" value="SARCOSINE DEHYDROGENASE-RELATED"/>
    <property type="match status" value="1"/>
</dbReference>
<feature type="domain" description="FAD dependent oxidoreductase" evidence="1">
    <location>
        <begin position="37"/>
        <end position="416"/>
    </location>
</feature>
<comment type="caution">
    <text evidence="2">The sequence shown here is derived from an EMBL/GenBank/DDBJ whole genome shotgun (WGS) entry which is preliminary data.</text>
</comment>
<organism evidence="2 3">
    <name type="scientific">Saxophila tyrrhenica</name>
    <dbReference type="NCBI Taxonomy" id="1690608"/>
    <lineage>
        <taxon>Eukaryota</taxon>
        <taxon>Fungi</taxon>
        <taxon>Dikarya</taxon>
        <taxon>Ascomycota</taxon>
        <taxon>Pezizomycotina</taxon>
        <taxon>Dothideomycetes</taxon>
        <taxon>Dothideomycetidae</taxon>
        <taxon>Mycosphaerellales</taxon>
        <taxon>Extremaceae</taxon>
        <taxon>Saxophila</taxon>
    </lineage>
</organism>
<protein>
    <recommendedName>
        <fullName evidence="1">FAD dependent oxidoreductase domain-containing protein</fullName>
    </recommendedName>
</protein>
<dbReference type="InterPro" id="IPR036188">
    <property type="entry name" value="FAD/NAD-bd_sf"/>
</dbReference>
<proteinExistence type="predicted"/>
<dbReference type="SUPFAM" id="SSF51905">
    <property type="entry name" value="FAD/NAD(P)-binding domain"/>
    <property type="match status" value="1"/>
</dbReference>
<dbReference type="Proteomes" id="UP001337655">
    <property type="component" value="Unassembled WGS sequence"/>
</dbReference>
<dbReference type="Pfam" id="PF01266">
    <property type="entry name" value="DAO"/>
    <property type="match status" value="1"/>
</dbReference>
<reference evidence="2 3" key="1">
    <citation type="submission" date="2023-08" db="EMBL/GenBank/DDBJ databases">
        <title>Black Yeasts Isolated from many extreme environments.</title>
        <authorList>
            <person name="Coleine C."/>
            <person name="Stajich J.E."/>
            <person name="Selbmann L."/>
        </authorList>
    </citation>
    <scope>NUCLEOTIDE SEQUENCE [LARGE SCALE GENOMIC DNA]</scope>
    <source>
        <strain evidence="2 3">CCFEE 5935</strain>
    </source>
</reference>
<dbReference type="GO" id="GO:0005737">
    <property type="term" value="C:cytoplasm"/>
    <property type="evidence" value="ECO:0007669"/>
    <property type="project" value="TreeGrafter"/>
</dbReference>
<evidence type="ECO:0000259" key="1">
    <source>
        <dbReference type="Pfam" id="PF01266"/>
    </source>
</evidence>
<dbReference type="Gene3D" id="3.50.50.60">
    <property type="entry name" value="FAD/NAD(P)-binding domain"/>
    <property type="match status" value="1"/>
</dbReference>
<dbReference type="RefSeq" id="XP_064656736.1">
    <property type="nucleotide sequence ID" value="XM_064804894.1"/>
</dbReference>
<evidence type="ECO:0000313" key="3">
    <source>
        <dbReference type="Proteomes" id="UP001337655"/>
    </source>
</evidence>
<accession>A0AAV9P6P2</accession>
<evidence type="ECO:0000313" key="2">
    <source>
        <dbReference type="EMBL" id="KAK5166928.1"/>
    </source>
</evidence>
<dbReference type="PANTHER" id="PTHR13847:SF279">
    <property type="entry name" value="FAD DEPENDENT OXIDOREDUCTASE DOMAIN-CONTAINING PROTEIN-RELATED"/>
    <property type="match status" value="1"/>
</dbReference>
<dbReference type="InterPro" id="IPR006076">
    <property type="entry name" value="FAD-dep_OxRdtase"/>
</dbReference>
<dbReference type="Gene3D" id="3.30.9.10">
    <property type="entry name" value="D-Amino Acid Oxidase, subunit A, domain 2"/>
    <property type="match status" value="1"/>
</dbReference>
<name>A0AAV9P6P2_9PEZI</name>
<dbReference type="GeneID" id="89928993"/>
<dbReference type="EMBL" id="JAVRRT010000012">
    <property type="protein sequence ID" value="KAK5166928.1"/>
    <property type="molecule type" value="Genomic_DNA"/>
</dbReference>
<dbReference type="AlphaFoldDB" id="A0AAV9P6P2"/>
<keyword evidence="3" id="KW-1185">Reference proteome</keyword>
<sequence length="461" mass="50761">MTERPFPVENSTASFWRSNNLHHIDSYRSPEFPSDADIVIIGAGYTGASLAHHILAKTNQGSQRPSIAILEAREAVSGATGRNGGHLKPDAFIKAANALDSHGKEAAEEVAAFETRHLKAIADLVREEGVDCDFVLTRALDICLYDQGNEEMKEKLDRLREAGVDVDDVFYSSEATAESLSGFKGAKGCFSNTAGHIWPYKLVTHLLANAVVRGVNLQTSTPVRDVSTTPDANGKYTITTDRGSITANKVLFASNGYTTAILPDLKDKLVPVRGICSRIVCPPTSRPPLLTNSYILRFNPVEYDYLIPRTDGSIIVGGARRDYYRQLDSWFNVSDDSKLTEGAEHYFDGYMQRHFDGWEDSGAFTERVWTGIMGYTADGYPYIGEVPGRMGQFVCAGFNGHGMVQVFLTAKAVAEMVVNGKGIEEVDLPRLYRLTEERLGKKKRHGQLVAFDAFQEAEAKL</sequence>